<dbReference type="PROSITE" id="PS50184">
    <property type="entry name" value="VWFC_2"/>
    <property type="match status" value="14"/>
</dbReference>
<reference evidence="11" key="1">
    <citation type="submission" date="2018-11" db="EMBL/GenBank/DDBJ databases">
        <authorList>
            <person name="Alioto T."/>
            <person name="Alioto T."/>
        </authorList>
    </citation>
    <scope>NUCLEOTIDE SEQUENCE</scope>
</reference>
<dbReference type="Proteomes" id="UP000596742">
    <property type="component" value="Unassembled WGS sequence"/>
</dbReference>
<dbReference type="SMART" id="SM00214">
    <property type="entry name" value="VWC"/>
    <property type="match status" value="21"/>
</dbReference>
<dbReference type="InterPro" id="IPR036465">
    <property type="entry name" value="vWFA_dom_sf"/>
</dbReference>
<dbReference type="CDD" id="cd01472">
    <property type="entry name" value="vWA_collagen"/>
    <property type="match status" value="1"/>
</dbReference>
<feature type="compositionally biased region" description="Pro residues" evidence="7">
    <location>
        <begin position="1957"/>
        <end position="1966"/>
    </location>
</feature>
<feature type="domain" description="VWFC" evidence="8">
    <location>
        <begin position="1082"/>
        <end position="1150"/>
    </location>
</feature>
<dbReference type="SMART" id="SM00327">
    <property type="entry name" value="VWA"/>
    <property type="match status" value="2"/>
</dbReference>
<feature type="domain" description="VWFC" evidence="8">
    <location>
        <begin position="865"/>
        <end position="931"/>
    </location>
</feature>
<evidence type="ECO:0000256" key="6">
    <source>
        <dbReference type="PROSITE-ProRule" id="PRU01005"/>
    </source>
</evidence>
<evidence type="ECO:0000313" key="11">
    <source>
        <dbReference type="EMBL" id="VDI21417.1"/>
    </source>
</evidence>
<dbReference type="PANTHER" id="PTHR24020:SF84">
    <property type="entry name" value="VWFA DOMAIN-CONTAINING PROTEIN"/>
    <property type="match status" value="1"/>
</dbReference>
<keyword evidence="5" id="KW-0325">Glycoprotein</keyword>
<feature type="domain" description="ShKT" evidence="10">
    <location>
        <begin position="705"/>
        <end position="737"/>
    </location>
</feature>
<feature type="domain" description="VWFC" evidence="8">
    <location>
        <begin position="1183"/>
        <end position="1249"/>
    </location>
</feature>
<feature type="region of interest" description="Disordered" evidence="7">
    <location>
        <begin position="1934"/>
        <end position="1966"/>
    </location>
</feature>
<keyword evidence="3" id="KW-0732">Signal</keyword>
<feature type="domain" description="VWFC" evidence="8">
    <location>
        <begin position="2634"/>
        <end position="2700"/>
    </location>
</feature>
<feature type="domain" description="VWFC" evidence="8">
    <location>
        <begin position="610"/>
        <end position="675"/>
    </location>
</feature>
<dbReference type="PRINTS" id="PR00453">
    <property type="entry name" value="VWFADOMAIN"/>
</dbReference>
<evidence type="ECO:0000259" key="10">
    <source>
        <dbReference type="PROSITE" id="PS51670"/>
    </source>
</evidence>
<dbReference type="InterPro" id="IPR002035">
    <property type="entry name" value="VWF_A"/>
</dbReference>
<feature type="compositionally biased region" description="Low complexity" evidence="7">
    <location>
        <begin position="2068"/>
        <end position="2085"/>
    </location>
</feature>
<protein>
    <submittedName>
        <fullName evidence="11">Uncharacterized protein</fullName>
    </submittedName>
</protein>
<feature type="domain" description="VWFC" evidence="8">
    <location>
        <begin position="1516"/>
        <end position="1583"/>
    </location>
</feature>
<feature type="domain" description="VWFC" evidence="8">
    <location>
        <begin position="1659"/>
        <end position="1724"/>
    </location>
</feature>
<evidence type="ECO:0000259" key="9">
    <source>
        <dbReference type="PROSITE" id="PS50234"/>
    </source>
</evidence>
<dbReference type="SUPFAM" id="SSF57603">
    <property type="entry name" value="FnI-like domain"/>
    <property type="match status" value="2"/>
</dbReference>
<feature type="region of interest" description="Disordered" evidence="7">
    <location>
        <begin position="2066"/>
        <end position="2092"/>
    </location>
</feature>
<dbReference type="InterPro" id="IPR050525">
    <property type="entry name" value="ECM_Assembly_Org"/>
</dbReference>
<organism evidence="11 12">
    <name type="scientific">Mytilus galloprovincialis</name>
    <name type="common">Mediterranean mussel</name>
    <dbReference type="NCBI Taxonomy" id="29158"/>
    <lineage>
        <taxon>Eukaryota</taxon>
        <taxon>Metazoa</taxon>
        <taxon>Spiralia</taxon>
        <taxon>Lophotrochozoa</taxon>
        <taxon>Mollusca</taxon>
        <taxon>Bivalvia</taxon>
        <taxon>Autobranchia</taxon>
        <taxon>Pteriomorphia</taxon>
        <taxon>Mytilida</taxon>
        <taxon>Mytiloidea</taxon>
        <taxon>Mytilidae</taxon>
        <taxon>Mytilinae</taxon>
        <taxon>Mytilus</taxon>
    </lineage>
</organism>
<sequence>MSEYGDTVTVHFSLCKQTLSERHYRKLYVVREIRQGCSTKADVTFVLDSSDTVGQTNFAKQLNFVKNTVNNLDVGGDKVRVSTVTFSSGVHNQFFLNNYGTKADVMNAISGIKYLPGNTDTGDAIKYVTQTTYTPQHGSRSGVPHIMVLVTDGPSVTKDITKLRAQTAKDNGVIVYTVGVGGGFDRDELKSVSSNPDSRYFLTADNFDSLNSLSELLATKVCNEVPDRSMLPTTTGCLQKADLVFMIDSSNTVGALNLEKTENFIKNFVTKLNVSKDGVHVGIEQYGSRPSAEFPLRMYNNRYDVLTAIHGMQIMGGGTNTGDAIEFAKTTMFSPAAGARSNVPRIAIMVTDGGTSETAAAIAEADKARAANIGLIGVGVGGLVNMQELNGVANQPSASHVITVSNYDQLEAISNQLMTMTCGVRTNINFATNQTDCRDKVNNCHEYGSNVCSQYKVWAAENCQAYCQTCKFQYSVTESCTDAVGNCASYGKSACTQFKQWAQDNCKQSCGFCTASAMTGGFYNRCAYKGKSYSPGQKWNDGCDYECVCQDGATGKYQCYNRCPVYYNLPSLCTLVRKPGECCLQPVCNFNPSIQKFESAGKGQNQQGIDVCVYKGKQYYQDQSWTDGCDYQCTCTDSKTGLYQCEQLCPSYSVLPQICHLEQTPGQCCKKPVCEFTQQAGTFSGNGMISGNGTSMQSPFSTGPCVDLVTCSTYGNNVCTQYKDWAMKNCKKTCNLCPSTQTAGTSDRCVYKGTSYKQGEAWSPKCDERCSCENAKYGYYRCVNTCPTYTNLPSGCNRVRQNGACCQKVQCTNGVFLTSATNSYSLGGGGGIQIINQNSNLFPVPTIPGQQQGNSGTGIMPPTIAGCLYDGQVYSQNQAWMDGCSKYCVCVDASKGQLSCRERCPKYTNMSPTCVMSTDLNDPCCTAPKCTFDANLGKVPQPLPTFGKSTLTYSVVSPQTGATQNQGFTNAHIKLINTVPTPQPPTVDPGKLSAGGYCEYDGKRYNVGETWEVGCQYNCICDDGITGHYKCVEKCVHYTNLPPKCYLLQDPLNPCCKKPECPVDPQYEIITGVRTTPSSKQGVCTYNGQYYQQGQTWYDGCSYRCTCEDAENGIYRCLSRCPEYPFSSDSKCKLIADPRDPTCCQMRVCVNETSGNQSPNPTPAIVPPAKYQGIETGTNGRSNVCIYKGQAYKQGAIWEDGCDYTCTCEDELKGVYSCTDRCPVYINLQPGCEMVRDFSNPCCKKPQCTVTGPPPTRIYYNITNLPPTLAPQLQFCVYKGVRYLQGQEWDDGCSFKCRCDDSSRGIYTCNQRCAAIEPNIQPGCTLKTDPRDACCLAQVCTEVTPTPGPGSTNGPTQVPTLKPNLITGQVYIPTPSRIPGQPIPTPAKLGVCIYKGRQYTQGQKFDDGCDFDCVCFNAMEGKYRCSPKCPVYTDVPTTCRLVKNPRKPCCQIPECYSIATQTPTPGVTISPKPYTGPVTPTPTPYVGPITPSPKPSIPLTPSGTPTPQPIPTQPTNVCVYKGVPYTQGQKWFDGCDFSCVCEDGSTGVYRCNNRCPQYMQSDSSCSMQPDPKDPLCCKVPVCTPRPDQTTPQYQTIPTRVIDGGLGTVTPSPRPNVKPTPDVNITPVPVFTPYPLPTLQTPSTWMTDPTPSQKPIYQRNTCVYKGQSYNPGQKWQDGCQYDCVCLDDQGHYRCTEKCPAYTNLSPGCRLVMDVSNPCCPKPYCPPTPTPNPFTITPPKPQTVLPATYCVYNGVQFKQGQTWNDGCDLRCICENSKTGFYRCDDRCPQWPQLPQGCSLTTDPNDVCCKKPICTPEVMTPPPTYVPTVAPTLFPNQPTPSPQPTQPPTPYTFTLPTPVRTGYSDNCMYKGVAHTQGQKWDDGCSLECECLDQKTGRYRCQSKCQDYSNFPRPSYCNLVADPRNPCCKVVQCNPTAQPSMSPRPGTTMPTVSPGVNPSQSPTPNPPLFSPTPSPQQNICVYKGVPYTQGQQWYDGCDKVCTCENGMTGYIRCRQRCTTYDTIAAGCTMVPDPKDPVCCQIPSCIPQVQTVGPSGSPIYFTGPTGKVTGFGTVTPQPTTRRPTPGTGPTVSPPLNPIPTTKPKPNLYCVYNGVQYKTGQQWQDGCKYNCVCENGMTGFYSCKERCPSFPAALPPTCSLTQDPSDFCCKTVVCGQKTSPSVPFVPPTLVPTYNPLEPKTTPQPYTTKYPGQKITFTPAPTPPAFCVYYGVPYKQGQTWDQGCEKRCRCDDATNNYYTCFDRCPTFPNLPQGCSKTTDPNDVCCQIPVCPTAAPTPQPTPYTGAPTLAPSPTPYHGPPTPEPTPYHGPPTPQPTPYTGTPTLSPNPTTSRYPVPTLPGGVIQGGRPTPNPYSQYTPAPSKYCEYKGVRYSTGQKWKDGCDYNCVCVDGMSGVYQCTQRCPKFPQLPAGCSMVTDQNDPCCQVPDCPRTPAPIYVPTTGVNSGPTPTGGVTPTPGVNPTPQTNPFLPNPKEVCVYKGKTYTQGQAWYDGCDMKCVCVNQKTGAYSCSQRCPQYDQNPNCILIPDPSDPQCCKKPQCPSQNTNPPVIVGTNPPVYITFGPGGSFTGGTRPTATPPPSGTRPTATPPPSKYQEIVKSSFSGGTRPTATPTLGGTRPTATPPPKVCIYNGKSYTQGQRWQDGCKYMCECVNADMGMHKCIQRCADMSKIPPTCTLKYNPQDPCCPLPNCPQIYVTPIPGTNRTIQPPTFNPNMPQPKYCVYNGIPYTQGQTFNVGCEKKCRCDDASMGLINCDDRCPTYPALQDGCQLLTDPNDQCCQAPLCVGKNPNNPYQVITAPKGSFTGGNKPPVGPNGQVPQTSNGKACVYNGQSYRQGQKWKDSCLFECECFDESTGRYRCTEVCPKFPQVPSYCTLVQDPKNTCCQTVYCPVQPTPGPGQQPPSPGTYLTPKPTCDNFNQ</sequence>
<comment type="subcellular location">
    <subcellularLocation>
        <location evidence="1">Secreted</location>
    </subcellularLocation>
</comment>
<feature type="domain" description="VWFA" evidence="9">
    <location>
        <begin position="242"/>
        <end position="417"/>
    </location>
</feature>
<name>A0A8B6DJX4_MYTGA</name>
<comment type="caution">
    <text evidence="11">The sequence shown here is derived from an EMBL/GenBank/DDBJ whole genome shotgun (WGS) entry which is preliminary data.</text>
</comment>
<dbReference type="FunFam" id="3.40.50.410:FF:000004">
    <property type="entry name" value="collagen alpha-6(VI) chain"/>
    <property type="match status" value="2"/>
</dbReference>
<feature type="region of interest" description="Disordered" evidence="7">
    <location>
        <begin position="2289"/>
        <end position="2364"/>
    </location>
</feature>
<feature type="compositionally biased region" description="Polar residues" evidence="7">
    <location>
        <begin position="1944"/>
        <end position="1955"/>
    </location>
</feature>
<feature type="region of interest" description="Disordered" evidence="7">
    <location>
        <begin position="2573"/>
        <end position="2600"/>
    </location>
</feature>
<evidence type="ECO:0000256" key="4">
    <source>
        <dbReference type="ARBA" id="ARBA00022737"/>
    </source>
</evidence>
<feature type="domain" description="VWFC" evidence="8">
    <location>
        <begin position="2484"/>
        <end position="2550"/>
    </location>
</feature>
<feature type="domain" description="VWFC" evidence="8">
    <location>
        <begin position="2832"/>
        <end position="2898"/>
    </location>
</feature>
<dbReference type="InterPro" id="IPR001007">
    <property type="entry name" value="VWF_dom"/>
</dbReference>
<dbReference type="SUPFAM" id="SSF53300">
    <property type="entry name" value="vWA-like"/>
    <property type="match status" value="2"/>
</dbReference>
<comment type="caution">
    <text evidence="6">Lacks conserved residue(s) required for the propagation of feature annotation.</text>
</comment>
<evidence type="ECO:0000256" key="7">
    <source>
        <dbReference type="SAM" id="MobiDB-lite"/>
    </source>
</evidence>
<dbReference type="PROSITE" id="PS01208">
    <property type="entry name" value="VWFC_1"/>
    <property type="match status" value="11"/>
</dbReference>
<dbReference type="PROSITE" id="PS50234">
    <property type="entry name" value="VWFA"/>
    <property type="match status" value="2"/>
</dbReference>
<dbReference type="OrthoDB" id="6022609at2759"/>
<dbReference type="Gene3D" id="3.40.50.410">
    <property type="entry name" value="von Willebrand factor, type A domain"/>
    <property type="match status" value="2"/>
</dbReference>
<evidence type="ECO:0000256" key="5">
    <source>
        <dbReference type="ARBA" id="ARBA00023180"/>
    </source>
</evidence>
<feature type="domain" description="ShKT" evidence="10">
    <location>
        <begin position="480"/>
        <end position="513"/>
    </location>
</feature>
<gene>
    <name evidence="11" type="ORF">MGAL_10B012380</name>
</gene>
<dbReference type="PANTHER" id="PTHR24020">
    <property type="entry name" value="COLLAGEN ALPHA"/>
    <property type="match status" value="1"/>
</dbReference>
<feature type="domain" description="VWFC" evidence="8">
    <location>
        <begin position="1746"/>
        <end position="1812"/>
    </location>
</feature>
<keyword evidence="12" id="KW-1185">Reference proteome</keyword>
<feature type="region of interest" description="Disordered" evidence="7">
    <location>
        <begin position="2903"/>
        <end position="2927"/>
    </location>
</feature>
<feature type="domain" description="VWFC" evidence="8">
    <location>
        <begin position="996"/>
        <end position="1062"/>
    </location>
</feature>
<accession>A0A8B6DJX4</accession>
<proteinExistence type="predicted"/>
<feature type="compositionally biased region" description="Pro residues" evidence="7">
    <location>
        <begin position="2302"/>
        <end position="2328"/>
    </location>
</feature>
<feature type="domain" description="VWFC" evidence="8">
    <location>
        <begin position="2104"/>
        <end position="2169"/>
    </location>
</feature>
<keyword evidence="2" id="KW-0964">Secreted</keyword>
<dbReference type="EMBL" id="UYJE01003675">
    <property type="protein sequence ID" value="VDI21417.1"/>
    <property type="molecule type" value="Genomic_DNA"/>
</dbReference>
<evidence type="ECO:0000256" key="1">
    <source>
        <dbReference type="ARBA" id="ARBA00004613"/>
    </source>
</evidence>
<dbReference type="GO" id="GO:0005576">
    <property type="term" value="C:extracellular region"/>
    <property type="evidence" value="ECO:0007669"/>
    <property type="project" value="UniProtKB-SubCell"/>
</dbReference>
<feature type="compositionally biased region" description="Pro residues" evidence="7">
    <location>
        <begin position="2584"/>
        <end position="2600"/>
    </location>
</feature>
<dbReference type="SMART" id="SM00254">
    <property type="entry name" value="ShKT"/>
    <property type="match status" value="3"/>
</dbReference>
<feature type="compositionally biased region" description="Pro residues" evidence="7">
    <location>
        <begin position="2903"/>
        <end position="2912"/>
    </location>
</feature>
<feature type="region of interest" description="Disordered" evidence="7">
    <location>
        <begin position="1601"/>
        <end position="1623"/>
    </location>
</feature>
<feature type="domain" description="VWFC" evidence="8">
    <location>
        <begin position="524"/>
        <end position="589"/>
    </location>
</feature>
<feature type="domain" description="VWFA" evidence="9">
    <location>
        <begin position="42"/>
        <end position="217"/>
    </location>
</feature>
<dbReference type="InterPro" id="IPR003582">
    <property type="entry name" value="ShKT_dom"/>
</dbReference>
<keyword evidence="4" id="KW-0677">Repeat</keyword>
<evidence type="ECO:0000256" key="2">
    <source>
        <dbReference type="ARBA" id="ARBA00022525"/>
    </source>
</evidence>
<dbReference type="PROSITE" id="PS51670">
    <property type="entry name" value="SHKT"/>
    <property type="match status" value="2"/>
</dbReference>
<evidence type="ECO:0000313" key="12">
    <source>
        <dbReference type="Proteomes" id="UP000596742"/>
    </source>
</evidence>
<evidence type="ECO:0000259" key="8">
    <source>
        <dbReference type="PROSITE" id="PS50184"/>
    </source>
</evidence>
<dbReference type="Pfam" id="PF00092">
    <property type="entry name" value="VWA"/>
    <property type="match status" value="2"/>
</dbReference>
<evidence type="ECO:0000256" key="3">
    <source>
        <dbReference type="ARBA" id="ARBA00022729"/>
    </source>
</evidence>
<feature type="domain" description="VWFC" evidence="8">
    <location>
        <begin position="747"/>
        <end position="812"/>
    </location>
</feature>
<dbReference type="SMART" id="SM00215">
    <property type="entry name" value="VWC_out"/>
    <property type="match status" value="11"/>
</dbReference>